<protein>
    <recommendedName>
        <fullName evidence="4">Uroporphyrin-III methyltransferase</fullName>
    </recommendedName>
</protein>
<dbReference type="InterPro" id="IPR007470">
    <property type="entry name" value="HemX"/>
</dbReference>
<reference evidence="2 3" key="1">
    <citation type="submission" date="2015-10" db="EMBL/GenBank/DDBJ databases">
        <title>Genome sequencing and analysis of members of genus Stenotrophomonas.</title>
        <authorList>
            <person name="Patil P.P."/>
            <person name="Midha S."/>
            <person name="Patil P.B."/>
        </authorList>
    </citation>
    <scope>NUCLEOTIDE SEQUENCE [LARGE SCALE GENOMIC DNA]</scope>
    <source>
        <strain evidence="2 3">JCM 9942</strain>
    </source>
</reference>
<organism evidence="2 3">
    <name type="scientific">Stenotrophomonas pictorum JCM 9942</name>
    <dbReference type="NCBI Taxonomy" id="1236960"/>
    <lineage>
        <taxon>Bacteria</taxon>
        <taxon>Pseudomonadati</taxon>
        <taxon>Pseudomonadota</taxon>
        <taxon>Gammaproteobacteria</taxon>
        <taxon>Lysobacterales</taxon>
        <taxon>Lysobacteraceae</taxon>
        <taxon>Stenotrophomonas</taxon>
    </lineage>
</organism>
<dbReference type="PANTHER" id="PTHR38043">
    <property type="entry name" value="PROTEIN HEMX"/>
    <property type="match status" value="1"/>
</dbReference>
<gene>
    <name evidence="2" type="ORF">ARC78_08015</name>
</gene>
<dbReference type="Pfam" id="PF04375">
    <property type="entry name" value="HemX"/>
    <property type="match status" value="1"/>
</dbReference>
<dbReference type="AlphaFoldDB" id="A0A0R0AQZ4"/>
<keyword evidence="3" id="KW-1185">Reference proteome</keyword>
<proteinExistence type="predicted"/>
<feature type="transmembrane region" description="Helical" evidence="1">
    <location>
        <begin position="12"/>
        <end position="34"/>
    </location>
</feature>
<sequence length="326" mass="35809">MNDVSTSSPPRRAVRGLLAVVALLAVAAAVWLGYRSWQARLAQTDQSRAAAALQLSALAQSVDALRRDQRANARSIQDAAATNRVLRDEVLGLGQRNALLEENLARLADRSRQGVQAVRREEAELLLSQAQQRLIYAGDLDGARRLYGLAAGVLESIDSPDYLNLRQALIQERNALDALGPGVRAQAAEQLTQWANALETLPEQLPQATGATRPWWQQLLSPLVQIRPADSQVLIARSERVSANDSLQIELSLARAALERGDTPAWAAALGRMDTWLQRLWPDSPQRQALRTRLQALRALDLRPALPELGSTLQQLRSQHAPKETP</sequence>
<keyword evidence="1" id="KW-1133">Transmembrane helix</keyword>
<dbReference type="RefSeq" id="WP_057505953.1">
    <property type="nucleotide sequence ID" value="NZ_LLXS01000016.1"/>
</dbReference>
<comment type="caution">
    <text evidence="2">The sequence shown here is derived from an EMBL/GenBank/DDBJ whole genome shotgun (WGS) entry which is preliminary data.</text>
</comment>
<keyword evidence="1" id="KW-0812">Transmembrane</keyword>
<evidence type="ECO:0000256" key="1">
    <source>
        <dbReference type="SAM" id="Phobius"/>
    </source>
</evidence>
<dbReference type="Proteomes" id="UP000050836">
    <property type="component" value="Unassembled WGS sequence"/>
</dbReference>
<keyword evidence="1" id="KW-0472">Membrane</keyword>
<evidence type="ECO:0008006" key="4">
    <source>
        <dbReference type="Google" id="ProtNLM"/>
    </source>
</evidence>
<accession>A0A0R0AQZ4</accession>
<dbReference type="EMBL" id="LLXS01000016">
    <property type="protein sequence ID" value="KRG42920.1"/>
    <property type="molecule type" value="Genomic_DNA"/>
</dbReference>
<evidence type="ECO:0000313" key="2">
    <source>
        <dbReference type="EMBL" id="KRG42920.1"/>
    </source>
</evidence>
<evidence type="ECO:0000313" key="3">
    <source>
        <dbReference type="Proteomes" id="UP000050836"/>
    </source>
</evidence>
<dbReference type="PANTHER" id="PTHR38043:SF1">
    <property type="entry name" value="PROTEIN HEMX"/>
    <property type="match status" value="1"/>
</dbReference>
<name>A0A0R0AQZ4_9GAMM</name>